<dbReference type="Gene3D" id="3.30.2310.20">
    <property type="entry name" value="RelE-like"/>
    <property type="match status" value="1"/>
</dbReference>
<evidence type="ECO:0008006" key="4">
    <source>
        <dbReference type="Google" id="ProtNLM"/>
    </source>
</evidence>
<keyword evidence="1" id="KW-1277">Toxin-antitoxin system</keyword>
<dbReference type="Pfam" id="PF05016">
    <property type="entry name" value="ParE_toxin"/>
    <property type="match status" value="1"/>
</dbReference>
<dbReference type="InterPro" id="IPR007712">
    <property type="entry name" value="RelE/ParE_toxin"/>
</dbReference>
<proteinExistence type="predicted"/>
<gene>
    <name evidence="2" type="ORF">MPEBLZ_02788</name>
</gene>
<dbReference type="EMBL" id="LKCM01000216">
    <property type="protein sequence ID" value="KPQ42659.1"/>
    <property type="molecule type" value="Genomic_DNA"/>
</dbReference>
<evidence type="ECO:0000256" key="1">
    <source>
        <dbReference type="ARBA" id="ARBA00022649"/>
    </source>
</evidence>
<dbReference type="AlphaFoldDB" id="A0A0P8AEJ9"/>
<dbReference type="Proteomes" id="UP000050360">
    <property type="component" value="Unassembled WGS sequence"/>
</dbReference>
<dbReference type="InterPro" id="IPR035093">
    <property type="entry name" value="RelE/ParE_toxin_dom_sf"/>
</dbReference>
<organism evidence="2 3">
    <name type="scientific">Candidatus Methanoperedens nitratireducens</name>
    <dbReference type="NCBI Taxonomy" id="1392998"/>
    <lineage>
        <taxon>Archaea</taxon>
        <taxon>Methanobacteriati</taxon>
        <taxon>Methanobacteriota</taxon>
        <taxon>Stenosarchaea group</taxon>
        <taxon>Methanomicrobia</taxon>
        <taxon>Methanosarcinales</taxon>
        <taxon>ANME-2 cluster</taxon>
        <taxon>Candidatus Methanoperedentaceae</taxon>
        <taxon>Candidatus Methanoperedens</taxon>
    </lineage>
</organism>
<evidence type="ECO:0000313" key="3">
    <source>
        <dbReference type="Proteomes" id="UP000050360"/>
    </source>
</evidence>
<sequence>MAWLLKAHPLIEKDIKKLSKTDKEHLRGLILRIKENPNRFKPLTGSAGCFRIRFSGLRLVYAIKGETIWLIIVDKRKKVYKEMAKRIKRL</sequence>
<name>A0A0P8AEJ9_9EURY</name>
<comment type="caution">
    <text evidence="2">The sequence shown here is derived from an EMBL/GenBank/DDBJ whole genome shotgun (WGS) entry which is preliminary data.</text>
</comment>
<accession>A0A0P8AEJ9</accession>
<evidence type="ECO:0000313" key="2">
    <source>
        <dbReference type="EMBL" id="KPQ42659.1"/>
    </source>
</evidence>
<protein>
    <recommendedName>
        <fullName evidence="4">Plasmid stabilization system protein</fullName>
    </recommendedName>
</protein>
<dbReference type="SUPFAM" id="SSF143011">
    <property type="entry name" value="RelE-like"/>
    <property type="match status" value="1"/>
</dbReference>
<reference evidence="2 3" key="1">
    <citation type="submission" date="2015-09" db="EMBL/GenBank/DDBJ databases">
        <title>A metagenomics-based metabolic model of nitrate-dependent anaerobic oxidation of methane by Methanoperedens-like archaea.</title>
        <authorList>
            <person name="Arshad A."/>
            <person name="Speth D.R."/>
            <person name="De Graaf R.M."/>
            <person name="Op Den Camp H.J."/>
            <person name="Jetten M.S."/>
            <person name="Welte C.U."/>
        </authorList>
    </citation>
    <scope>NUCLEOTIDE SEQUENCE [LARGE SCALE GENOMIC DNA]</scope>
</reference>